<dbReference type="GO" id="GO:0009307">
    <property type="term" value="P:DNA restriction-modification system"/>
    <property type="evidence" value="ECO:0007669"/>
    <property type="project" value="UniProtKB-KW"/>
</dbReference>
<dbReference type="Gene3D" id="3.40.50.150">
    <property type="entry name" value="Vaccinia Virus protein VP39"/>
    <property type="match status" value="1"/>
</dbReference>
<evidence type="ECO:0000256" key="5">
    <source>
        <dbReference type="ARBA" id="ARBA00022747"/>
    </source>
</evidence>
<keyword evidence="5" id="KW-0680">Restriction system</keyword>
<evidence type="ECO:0000256" key="4">
    <source>
        <dbReference type="ARBA" id="ARBA00022691"/>
    </source>
</evidence>
<evidence type="ECO:0000256" key="6">
    <source>
        <dbReference type="ARBA" id="ARBA00047942"/>
    </source>
</evidence>
<evidence type="ECO:0000256" key="1">
    <source>
        <dbReference type="ARBA" id="ARBA00011900"/>
    </source>
</evidence>
<dbReference type="InterPro" id="IPR029063">
    <property type="entry name" value="SAM-dependent_MTases_sf"/>
</dbReference>
<dbReference type="SUPFAM" id="SSF53335">
    <property type="entry name" value="S-adenosyl-L-methionine-dependent methyltransferases"/>
    <property type="match status" value="1"/>
</dbReference>
<evidence type="ECO:0000313" key="8">
    <source>
        <dbReference type="EMBL" id="SDN70784.1"/>
    </source>
</evidence>
<keyword evidence="9" id="KW-1185">Reference proteome</keyword>
<dbReference type="PANTHER" id="PTHR42933:SF1">
    <property type="entry name" value="SITE-SPECIFIC DNA-METHYLTRANSFERASE (ADENINE-SPECIFIC)"/>
    <property type="match status" value="1"/>
</dbReference>
<sequence length="132" mass="14146">MANQAELGQFFTPTAVARIMADLVHLPASGTLRVLDPGAGSGMLSAAVVDRVRRERPDVQVSVTAVELDQRLWPVLADTLADCAAESGVRTSLVKSDFVQWALHTDERFDVVIQNPPYHKKGVSILVPVGGG</sequence>
<evidence type="ECO:0000256" key="2">
    <source>
        <dbReference type="ARBA" id="ARBA00022603"/>
    </source>
</evidence>
<dbReference type="CDD" id="cd02440">
    <property type="entry name" value="AdoMet_MTases"/>
    <property type="match status" value="1"/>
</dbReference>
<keyword evidence="2 8" id="KW-0489">Methyltransferase</keyword>
<keyword evidence="4" id="KW-0949">S-adenosyl-L-methionine</keyword>
<dbReference type="AlphaFoldDB" id="A0A1H0DKX7"/>
<comment type="catalytic activity">
    <reaction evidence="6">
        <text>a 2'-deoxyadenosine in DNA + S-adenosyl-L-methionine = an N(6)-methyl-2'-deoxyadenosine in DNA + S-adenosyl-L-homocysteine + H(+)</text>
        <dbReference type="Rhea" id="RHEA:15197"/>
        <dbReference type="Rhea" id="RHEA-COMP:12418"/>
        <dbReference type="Rhea" id="RHEA-COMP:12419"/>
        <dbReference type="ChEBI" id="CHEBI:15378"/>
        <dbReference type="ChEBI" id="CHEBI:57856"/>
        <dbReference type="ChEBI" id="CHEBI:59789"/>
        <dbReference type="ChEBI" id="CHEBI:90615"/>
        <dbReference type="ChEBI" id="CHEBI:90616"/>
        <dbReference type="EC" id="2.1.1.72"/>
    </reaction>
</comment>
<proteinExistence type="predicted"/>
<dbReference type="InterPro" id="IPR003356">
    <property type="entry name" value="DNA_methylase_A-5"/>
</dbReference>
<dbReference type="GO" id="GO:0009007">
    <property type="term" value="F:site-specific DNA-methyltransferase (adenine-specific) activity"/>
    <property type="evidence" value="ECO:0007669"/>
    <property type="project" value="UniProtKB-EC"/>
</dbReference>
<evidence type="ECO:0000256" key="3">
    <source>
        <dbReference type="ARBA" id="ARBA00022679"/>
    </source>
</evidence>
<dbReference type="InterPro" id="IPR051537">
    <property type="entry name" value="DNA_Adenine_Mtase"/>
</dbReference>
<dbReference type="PRINTS" id="PR00507">
    <property type="entry name" value="N12N6MTFRASE"/>
</dbReference>
<keyword evidence="3 8" id="KW-0808">Transferase</keyword>
<dbReference type="EMBL" id="FNIM01000011">
    <property type="protein sequence ID" value="SDN70784.1"/>
    <property type="molecule type" value="Genomic_DNA"/>
</dbReference>
<evidence type="ECO:0000313" key="9">
    <source>
        <dbReference type="Proteomes" id="UP000198541"/>
    </source>
</evidence>
<evidence type="ECO:0000259" key="7">
    <source>
        <dbReference type="Pfam" id="PF02384"/>
    </source>
</evidence>
<dbReference type="GO" id="GO:0032259">
    <property type="term" value="P:methylation"/>
    <property type="evidence" value="ECO:0007669"/>
    <property type="project" value="UniProtKB-KW"/>
</dbReference>
<dbReference type="InterPro" id="IPR002052">
    <property type="entry name" value="DNA_methylase_N6_adenine_CS"/>
</dbReference>
<organism evidence="8 9">
    <name type="scientific">Actinomyces ruminicola</name>
    <dbReference type="NCBI Taxonomy" id="332524"/>
    <lineage>
        <taxon>Bacteria</taxon>
        <taxon>Bacillati</taxon>
        <taxon>Actinomycetota</taxon>
        <taxon>Actinomycetes</taxon>
        <taxon>Actinomycetales</taxon>
        <taxon>Actinomycetaceae</taxon>
        <taxon>Actinomyces</taxon>
    </lineage>
</organism>
<protein>
    <recommendedName>
        <fullName evidence="1">site-specific DNA-methyltransferase (adenine-specific)</fullName>
        <ecNumber evidence="1">2.1.1.72</ecNumber>
    </recommendedName>
</protein>
<reference evidence="9" key="1">
    <citation type="submission" date="2016-10" db="EMBL/GenBank/DDBJ databases">
        <authorList>
            <person name="Varghese N."/>
            <person name="Submissions S."/>
        </authorList>
    </citation>
    <scope>NUCLEOTIDE SEQUENCE [LARGE SCALE GENOMIC DNA]</scope>
    <source>
        <strain evidence="9">DSM 27982</strain>
    </source>
</reference>
<dbReference type="PROSITE" id="PS00092">
    <property type="entry name" value="N6_MTASE"/>
    <property type="match status" value="1"/>
</dbReference>
<dbReference type="EC" id="2.1.1.72" evidence="1"/>
<dbReference type="Proteomes" id="UP000198541">
    <property type="component" value="Unassembled WGS sequence"/>
</dbReference>
<dbReference type="GO" id="GO:0003677">
    <property type="term" value="F:DNA binding"/>
    <property type="evidence" value="ECO:0007669"/>
    <property type="project" value="InterPro"/>
</dbReference>
<accession>A0A1H0DKX7</accession>
<dbReference type="Pfam" id="PF02384">
    <property type="entry name" value="N6_Mtase"/>
    <property type="match status" value="1"/>
</dbReference>
<dbReference type="GO" id="GO:0008170">
    <property type="term" value="F:N-methyltransferase activity"/>
    <property type="evidence" value="ECO:0007669"/>
    <property type="project" value="InterPro"/>
</dbReference>
<gene>
    <name evidence="8" type="ORF">SAMN05216355_1118</name>
</gene>
<name>A0A1H0DKX7_9ACTO</name>
<dbReference type="PANTHER" id="PTHR42933">
    <property type="entry name" value="SLR6095 PROTEIN"/>
    <property type="match status" value="1"/>
</dbReference>
<feature type="domain" description="DNA methylase adenine-specific" evidence="7">
    <location>
        <begin position="5"/>
        <end position="121"/>
    </location>
</feature>